<dbReference type="Pfam" id="PF20049">
    <property type="entry name" value="DUF6451"/>
    <property type="match status" value="1"/>
</dbReference>
<dbReference type="PANTHER" id="PTHR47027">
    <property type="entry name" value="REVERSE TRANSCRIPTASE DOMAIN-CONTAINING PROTEIN"/>
    <property type="match status" value="1"/>
</dbReference>
<dbReference type="EMBL" id="UZAK01004401">
    <property type="protein sequence ID" value="VDO84112.1"/>
    <property type="molecule type" value="Genomic_DNA"/>
</dbReference>
<dbReference type="PANTHER" id="PTHR47027:SF25">
    <property type="entry name" value="REVERSE TRANSCRIPTASE DOMAIN-CONTAINING PROTEIN"/>
    <property type="match status" value="1"/>
</dbReference>
<evidence type="ECO:0000313" key="3">
    <source>
        <dbReference type="Proteomes" id="UP000279833"/>
    </source>
</evidence>
<feature type="domain" description="DUF6451" evidence="1">
    <location>
        <begin position="99"/>
        <end position="125"/>
    </location>
</feature>
<proteinExistence type="predicted"/>
<dbReference type="InterPro" id="IPR045609">
    <property type="entry name" value="DUF6451"/>
</dbReference>
<reference evidence="2 3" key="2">
    <citation type="submission" date="2018-11" db="EMBL/GenBank/DDBJ databases">
        <authorList>
            <consortium name="Pathogen Informatics"/>
        </authorList>
    </citation>
    <scope>NUCLEOTIDE SEQUENCE [LARGE SCALE GENOMIC DNA]</scope>
    <source>
        <strain evidence="2">Dakar</strain>
        <strain evidence="3">Dakar, Senegal</strain>
    </source>
</reference>
<gene>
    <name evidence="2" type="ORF">SCUD_LOCUS3734</name>
</gene>
<dbReference type="AlphaFoldDB" id="A0A183JM03"/>
<name>A0A183JM03_9TREM</name>
<accession>A0A183JM03</accession>
<reference evidence="4" key="1">
    <citation type="submission" date="2016-06" db="UniProtKB">
        <authorList>
            <consortium name="WormBaseParasite"/>
        </authorList>
    </citation>
    <scope>IDENTIFICATION</scope>
</reference>
<dbReference type="WBParaSite" id="SCUD_0000373401-mRNA-1">
    <property type="protein sequence ID" value="SCUD_0000373401-mRNA-1"/>
    <property type="gene ID" value="SCUD_0000373401"/>
</dbReference>
<evidence type="ECO:0000313" key="4">
    <source>
        <dbReference type="WBParaSite" id="SCUD_0000373401-mRNA-1"/>
    </source>
</evidence>
<keyword evidence="3" id="KW-1185">Reference proteome</keyword>
<protein>
    <submittedName>
        <fullName evidence="4">DUF6451 domain-containing protein</fullName>
    </submittedName>
</protein>
<evidence type="ECO:0000259" key="1">
    <source>
        <dbReference type="Pfam" id="PF20049"/>
    </source>
</evidence>
<dbReference type="Proteomes" id="UP000279833">
    <property type="component" value="Unassembled WGS sequence"/>
</dbReference>
<sequence>MQLDYSDFAYDLTLLPHTHQRMQVKTNGIAAGSTSVGLNMHKGKYKILKYNTENTNTITLDGETMEEMESFRYLCSIIDEKGGFNEDVKARIGKATASFLQLKNSWNSKQLSINVKVTIFNTNVRTDSSTV</sequence>
<organism evidence="4">
    <name type="scientific">Schistosoma curassoni</name>
    <dbReference type="NCBI Taxonomy" id="6186"/>
    <lineage>
        <taxon>Eukaryota</taxon>
        <taxon>Metazoa</taxon>
        <taxon>Spiralia</taxon>
        <taxon>Lophotrochozoa</taxon>
        <taxon>Platyhelminthes</taxon>
        <taxon>Trematoda</taxon>
        <taxon>Digenea</taxon>
        <taxon>Strigeidida</taxon>
        <taxon>Schistosomatoidea</taxon>
        <taxon>Schistosomatidae</taxon>
        <taxon>Schistosoma</taxon>
    </lineage>
</organism>
<evidence type="ECO:0000313" key="2">
    <source>
        <dbReference type="EMBL" id="VDO84112.1"/>
    </source>
</evidence>